<organism evidence="2 3">
    <name type="scientific">Stereocaulon virgatum</name>
    <dbReference type="NCBI Taxonomy" id="373712"/>
    <lineage>
        <taxon>Eukaryota</taxon>
        <taxon>Fungi</taxon>
        <taxon>Dikarya</taxon>
        <taxon>Ascomycota</taxon>
        <taxon>Pezizomycotina</taxon>
        <taxon>Lecanoromycetes</taxon>
        <taxon>OSLEUM clade</taxon>
        <taxon>Lecanoromycetidae</taxon>
        <taxon>Lecanorales</taxon>
        <taxon>Lecanorineae</taxon>
        <taxon>Stereocaulaceae</taxon>
        <taxon>Stereocaulon</taxon>
    </lineage>
</organism>
<feature type="transmembrane region" description="Helical" evidence="1">
    <location>
        <begin position="399"/>
        <end position="417"/>
    </location>
</feature>
<dbReference type="Proteomes" id="UP001590950">
    <property type="component" value="Unassembled WGS sequence"/>
</dbReference>
<keyword evidence="1" id="KW-0472">Membrane</keyword>
<evidence type="ECO:0000313" key="3">
    <source>
        <dbReference type="Proteomes" id="UP001590950"/>
    </source>
</evidence>
<comment type="caution">
    <text evidence="2">The sequence shown here is derived from an EMBL/GenBank/DDBJ whole genome shotgun (WGS) entry which is preliminary data.</text>
</comment>
<accession>A0ABR4A237</accession>
<proteinExistence type="predicted"/>
<feature type="transmembrane region" description="Helical" evidence="1">
    <location>
        <begin position="257"/>
        <end position="277"/>
    </location>
</feature>
<keyword evidence="3" id="KW-1185">Reference proteome</keyword>
<keyword evidence="1" id="KW-0812">Transmembrane</keyword>
<feature type="transmembrane region" description="Helical" evidence="1">
    <location>
        <begin position="223"/>
        <end position="245"/>
    </location>
</feature>
<feature type="transmembrane region" description="Helical" evidence="1">
    <location>
        <begin position="372"/>
        <end position="393"/>
    </location>
</feature>
<gene>
    <name evidence="2" type="ORF">N7G274_008142</name>
</gene>
<sequence length="454" mass="50479">MAPLKAVVKFSHSVLLPRNANEHGSWQGGLTLAGIDLVAMVVSDSGLSSIVPQWWNASPRGCVLIGSQPRGGWQVIQRAAQWGDDSWAHAFGVNCTKPILYEYFVCSMRNRIEVWNSARWISPMEGEKESSHWQAVGEAKVARPTKLIDGSRGGQAFVCSLLRPKDNQRYSIGSQARVQLQSVILVAAGFMNLKCSDGVKELRQALREDFEFSDRLGVVFDRLLPVLLFLNFLVLVLVTTVFYALWADNLYGRSVSYVIQFCSFISWAVGATGLLMMGGNPRVKIVDQDIPAFVKDRIEALAHENVDENDVSETKNDSGDSDDDAQQRVQSVQLEFGSLHGSIYTPDYGRCNVPIDVVRAVCSWDLEFSRTWSWYSGMLWFASMLLCSIVLQVAGTKCATIGSEIMGVFLLLVTSVLRGSGISGREEWLIPRWKCRAQYGAKLQGVLESRNYQV</sequence>
<evidence type="ECO:0000256" key="1">
    <source>
        <dbReference type="SAM" id="Phobius"/>
    </source>
</evidence>
<dbReference type="EMBL" id="JBEFKJ010000027">
    <property type="protein sequence ID" value="KAL2039093.1"/>
    <property type="molecule type" value="Genomic_DNA"/>
</dbReference>
<reference evidence="2 3" key="1">
    <citation type="submission" date="2024-09" db="EMBL/GenBank/DDBJ databases">
        <title>Rethinking Asexuality: The Enigmatic Case of Functional Sexual Genes in Lepraria (Stereocaulaceae).</title>
        <authorList>
            <person name="Doellman M."/>
            <person name="Sun Y."/>
            <person name="Barcenas-Pena A."/>
            <person name="Lumbsch H.T."/>
            <person name="Grewe F."/>
        </authorList>
    </citation>
    <scope>NUCLEOTIDE SEQUENCE [LARGE SCALE GENOMIC DNA]</scope>
    <source>
        <strain evidence="2 3">Mercado 3170</strain>
    </source>
</reference>
<keyword evidence="1" id="KW-1133">Transmembrane helix</keyword>
<evidence type="ECO:0000313" key="2">
    <source>
        <dbReference type="EMBL" id="KAL2039093.1"/>
    </source>
</evidence>
<name>A0ABR4A237_9LECA</name>
<protein>
    <submittedName>
        <fullName evidence="2">Uncharacterized protein</fullName>
    </submittedName>
</protein>